<evidence type="ECO:0000313" key="2">
    <source>
        <dbReference type="Proteomes" id="UP000077684"/>
    </source>
</evidence>
<comment type="caution">
    <text evidence="1">The sequence shown here is derived from an EMBL/GenBank/DDBJ whole genome shotgun (WGS) entry which is preliminary data.</text>
</comment>
<dbReference type="EMBL" id="LWDE02003524">
    <property type="protein sequence ID" value="KAE8235399.1"/>
    <property type="molecule type" value="Genomic_DNA"/>
</dbReference>
<dbReference type="Proteomes" id="UP000077684">
    <property type="component" value="Unassembled WGS sequence"/>
</dbReference>
<reference evidence="1" key="1">
    <citation type="submission" date="2016-04" db="EMBL/GenBank/DDBJ databases">
        <authorList>
            <person name="Nguyen H.D."/>
            <person name="Samba Siva P."/>
            <person name="Cullis J."/>
            <person name="Levesque C.A."/>
            <person name="Hambleton S."/>
        </authorList>
    </citation>
    <scope>NUCLEOTIDE SEQUENCE</scope>
    <source>
        <strain evidence="1">DAOMC 236426</strain>
    </source>
</reference>
<evidence type="ECO:0000313" key="1">
    <source>
        <dbReference type="EMBL" id="KAE8235399.1"/>
    </source>
</evidence>
<dbReference type="AlphaFoldDB" id="A0A8X7MHH5"/>
<name>A0A8X7MHH5_9BASI</name>
<accession>A0A8X7MHH5</accession>
<proteinExistence type="predicted"/>
<sequence>MIAQYSPALLLLWEGHCHIDIAVSPHTFLYMFKYIAKGPDYAAYRVNHPQGQNILQTAQSAASDYINARYLSATEAMWRIYGNTLTSKTPAVIRLSIHGPQANRGQYRAGRDGGSEASTLLRYLLRPAVFAALTYTEYYESITPVRTATPEEQEHRDLIPAGAFLEATEPGLNFPPMLIRRRQRGTVVARINIVRPSAGDAFYIKAILLHRPVRSWLDLRT</sequence>
<protein>
    <submittedName>
        <fullName evidence="1">Uncharacterized protein</fullName>
    </submittedName>
</protein>
<gene>
    <name evidence="1" type="ORF">A4X06_0g9880</name>
</gene>
<feature type="non-terminal residue" evidence="1">
    <location>
        <position position="221"/>
    </location>
</feature>
<reference evidence="1" key="2">
    <citation type="journal article" date="2019" name="IMA Fungus">
        <title>Genome sequencing and comparison of five Tilletia species to identify candidate genes for the detection of regulated species infecting wheat.</title>
        <authorList>
            <person name="Nguyen H.D.T."/>
            <person name="Sultana T."/>
            <person name="Kesanakurti P."/>
            <person name="Hambleton S."/>
        </authorList>
    </citation>
    <scope>NUCLEOTIDE SEQUENCE</scope>
    <source>
        <strain evidence="1">DAOMC 236426</strain>
    </source>
</reference>
<keyword evidence="2" id="KW-1185">Reference proteome</keyword>
<organism evidence="1 2">
    <name type="scientific">Tilletia controversa</name>
    <name type="common">dwarf bunt fungus</name>
    <dbReference type="NCBI Taxonomy" id="13291"/>
    <lineage>
        <taxon>Eukaryota</taxon>
        <taxon>Fungi</taxon>
        <taxon>Dikarya</taxon>
        <taxon>Basidiomycota</taxon>
        <taxon>Ustilaginomycotina</taxon>
        <taxon>Exobasidiomycetes</taxon>
        <taxon>Tilletiales</taxon>
        <taxon>Tilletiaceae</taxon>
        <taxon>Tilletia</taxon>
    </lineage>
</organism>